<dbReference type="Gene3D" id="3.30.70.240">
    <property type="match status" value="1"/>
</dbReference>
<keyword evidence="4 9" id="KW-0479">Metal-binding</keyword>
<dbReference type="GO" id="GO:0016787">
    <property type="term" value="F:hydrolase activity"/>
    <property type="evidence" value="ECO:0007669"/>
    <property type="project" value="UniProtKB-KW"/>
</dbReference>
<comment type="function">
    <text evidence="9">CRISPR (clustered regularly interspaced short palindromic repeat), is an adaptive immune system that provides protection against mobile genetic elements (viruses, transposable elements and conjugative plasmids). CRISPR clusters contain sequences complementary to antecedent mobile elements and target invading nucleic acids. CRISPR clusters are transcribed and processed into CRISPR RNA (crRNA). Functions as a ssRNA-specific endoribonuclease. Involved in the integration of spacer DNA into the CRISPR cassette.</text>
</comment>
<keyword evidence="5 9" id="KW-0255">Endonuclease</keyword>
<dbReference type="Proteomes" id="UP000030451">
    <property type="component" value="Unassembled WGS sequence"/>
</dbReference>
<dbReference type="PANTHER" id="PTHR34405:SF3">
    <property type="entry name" value="CRISPR-ASSOCIATED ENDORIBONUCLEASE CAS2 3"/>
    <property type="match status" value="1"/>
</dbReference>
<evidence type="ECO:0000256" key="6">
    <source>
        <dbReference type="ARBA" id="ARBA00022801"/>
    </source>
</evidence>
<sequence length="92" mass="10745">MKVYLVCFDIENDKKRRRLSKLLLSYGERVQYSVFEITLKSDASLKTLTKQCKRHVEQGDSLRFYALPFNARQASFDIDGEPIARFPQAEIL</sequence>
<dbReference type="GO" id="GO:0043571">
    <property type="term" value="P:maintenance of CRISPR repeat elements"/>
    <property type="evidence" value="ECO:0007669"/>
    <property type="project" value="UniProtKB-UniRule"/>
</dbReference>
<gene>
    <name evidence="9" type="primary">cas2</name>
    <name evidence="10" type="ORF">NM06_05485</name>
</gene>
<dbReference type="RefSeq" id="WP_038188761.1">
    <property type="nucleotide sequence ID" value="NZ_JRWP01000004.1"/>
</dbReference>
<dbReference type="EMBL" id="JRWP01000004">
    <property type="protein sequence ID" value="KGY10360.1"/>
    <property type="molecule type" value="Genomic_DNA"/>
</dbReference>
<dbReference type="GO" id="GO:0051607">
    <property type="term" value="P:defense response to virus"/>
    <property type="evidence" value="ECO:0007669"/>
    <property type="project" value="UniProtKB-UniRule"/>
</dbReference>
<evidence type="ECO:0000256" key="3">
    <source>
        <dbReference type="ARBA" id="ARBA00022722"/>
    </source>
</evidence>
<comment type="similarity">
    <text evidence="2 9">Belongs to the CRISPR-associated endoribonuclease Cas2 protein family.</text>
</comment>
<dbReference type="AlphaFoldDB" id="A0A0A5I1E5"/>
<evidence type="ECO:0000256" key="2">
    <source>
        <dbReference type="ARBA" id="ARBA00009959"/>
    </source>
</evidence>
<organism evidence="10 11">
    <name type="scientific">Photobacterium sp. (strain ATCC 43367)</name>
    <dbReference type="NCBI Taxonomy" id="379097"/>
    <lineage>
        <taxon>Bacteria</taxon>
        <taxon>Pseudomonadati</taxon>
        <taxon>Pseudomonadota</taxon>
        <taxon>Gammaproteobacteria</taxon>
        <taxon>Vibrionales</taxon>
        <taxon>Vibrionaceae</taxon>
        <taxon>Vibrio</taxon>
        <taxon>Vibrio oreintalis group</taxon>
    </lineage>
</organism>
<comment type="subunit">
    <text evidence="9">Homodimer, forms a heterotetramer with a Cas1 homodimer.</text>
</comment>
<evidence type="ECO:0000256" key="9">
    <source>
        <dbReference type="HAMAP-Rule" id="MF_01471"/>
    </source>
</evidence>
<dbReference type="CDD" id="cd09725">
    <property type="entry name" value="Cas2_I_II_III"/>
    <property type="match status" value="1"/>
</dbReference>
<keyword evidence="7 9" id="KW-0460">Magnesium</keyword>
<dbReference type="EC" id="3.1.-.-" evidence="9"/>
<evidence type="ECO:0000256" key="5">
    <source>
        <dbReference type="ARBA" id="ARBA00022759"/>
    </source>
</evidence>
<evidence type="ECO:0000256" key="1">
    <source>
        <dbReference type="ARBA" id="ARBA00001946"/>
    </source>
</evidence>
<dbReference type="HAMAP" id="MF_01471">
    <property type="entry name" value="Cas2"/>
    <property type="match status" value="1"/>
</dbReference>
<keyword evidence="6 9" id="KW-0378">Hydrolase</keyword>
<feature type="binding site" evidence="9">
    <location>
        <position position="9"/>
    </location>
    <ligand>
        <name>Mg(2+)</name>
        <dbReference type="ChEBI" id="CHEBI:18420"/>
        <note>catalytic</note>
    </ligand>
</feature>
<dbReference type="GO" id="GO:0046872">
    <property type="term" value="F:metal ion binding"/>
    <property type="evidence" value="ECO:0007669"/>
    <property type="project" value="UniProtKB-UniRule"/>
</dbReference>
<keyword evidence="8 9" id="KW-0051">Antiviral defense</keyword>
<name>A0A0A5I1E5_PHOS4</name>
<dbReference type="NCBIfam" id="TIGR01573">
    <property type="entry name" value="cas2"/>
    <property type="match status" value="1"/>
</dbReference>
<comment type="cofactor">
    <cofactor evidence="1 9">
        <name>Mg(2+)</name>
        <dbReference type="ChEBI" id="CHEBI:18420"/>
    </cofactor>
</comment>
<reference evidence="10 11" key="1">
    <citation type="submission" date="2014-10" db="EMBL/GenBank/DDBJ databases">
        <title>Genome sequencing of Vibrio sinaloensis T08.</title>
        <authorList>
            <person name="Chan K.-G."/>
            <person name="Mohamad N.I."/>
        </authorList>
    </citation>
    <scope>NUCLEOTIDE SEQUENCE [LARGE SCALE GENOMIC DNA]</scope>
    <source>
        <strain evidence="10 11">T08</strain>
    </source>
</reference>
<dbReference type="OrthoDB" id="9798176at2"/>
<evidence type="ECO:0000313" key="10">
    <source>
        <dbReference type="EMBL" id="KGY10360.1"/>
    </source>
</evidence>
<accession>A0A0A5I1E5</accession>
<protein>
    <recommendedName>
        <fullName evidence="9">CRISPR-associated endoribonuclease Cas2</fullName>
        <ecNumber evidence="9">3.1.-.-</ecNumber>
    </recommendedName>
</protein>
<evidence type="ECO:0000256" key="7">
    <source>
        <dbReference type="ARBA" id="ARBA00022842"/>
    </source>
</evidence>
<dbReference type="PANTHER" id="PTHR34405">
    <property type="entry name" value="CRISPR-ASSOCIATED ENDORIBONUCLEASE CAS2"/>
    <property type="match status" value="1"/>
</dbReference>
<dbReference type="InterPro" id="IPR019199">
    <property type="entry name" value="Virulence_VapD/CRISPR_Cas2"/>
</dbReference>
<dbReference type="SUPFAM" id="SSF143430">
    <property type="entry name" value="TTP0101/SSO1404-like"/>
    <property type="match status" value="1"/>
</dbReference>
<dbReference type="GO" id="GO:0004521">
    <property type="term" value="F:RNA endonuclease activity"/>
    <property type="evidence" value="ECO:0007669"/>
    <property type="project" value="InterPro"/>
</dbReference>
<dbReference type="Pfam" id="PF09827">
    <property type="entry name" value="CRISPR_Cas2"/>
    <property type="match status" value="1"/>
</dbReference>
<proteinExistence type="inferred from homology"/>
<comment type="caution">
    <text evidence="10">The sequence shown here is derived from an EMBL/GenBank/DDBJ whole genome shotgun (WGS) entry which is preliminary data.</text>
</comment>
<evidence type="ECO:0000256" key="8">
    <source>
        <dbReference type="ARBA" id="ARBA00023118"/>
    </source>
</evidence>
<keyword evidence="3 9" id="KW-0540">Nuclease</keyword>
<evidence type="ECO:0000256" key="4">
    <source>
        <dbReference type="ARBA" id="ARBA00022723"/>
    </source>
</evidence>
<dbReference type="InterPro" id="IPR021127">
    <property type="entry name" value="CRISPR_associated_Cas2"/>
</dbReference>
<evidence type="ECO:0000313" key="11">
    <source>
        <dbReference type="Proteomes" id="UP000030451"/>
    </source>
</evidence>